<name>A0A2G5SL02_9PELO</name>
<sequence length="82" mass="9438">MEKEEQEKVKIKKKNIFQQLAEDSIKPQNLSKNLFKSSLIRNLAESGMRNRQKQIETKNERMILDRLETTNSIGTAIGGSEC</sequence>
<dbReference type="Proteomes" id="UP000230233">
    <property type="component" value="Chromosome X"/>
</dbReference>
<keyword evidence="2" id="KW-1185">Reference proteome</keyword>
<reference evidence="2" key="1">
    <citation type="submission" date="2017-10" db="EMBL/GenBank/DDBJ databases">
        <title>Rapid genome shrinkage in a self-fertile nematode reveals novel sperm competition proteins.</title>
        <authorList>
            <person name="Yin D."/>
            <person name="Schwarz E.M."/>
            <person name="Thomas C.G."/>
            <person name="Felde R.L."/>
            <person name="Korf I.F."/>
            <person name="Cutter A.D."/>
            <person name="Schartner C.M."/>
            <person name="Ralston E.J."/>
            <person name="Meyer B.J."/>
            <person name="Haag E.S."/>
        </authorList>
    </citation>
    <scope>NUCLEOTIDE SEQUENCE [LARGE SCALE GENOMIC DNA]</scope>
    <source>
        <strain evidence="2">JU1422</strain>
    </source>
</reference>
<protein>
    <submittedName>
        <fullName evidence="1">Uncharacterized protein</fullName>
    </submittedName>
</protein>
<gene>
    <name evidence="1" type="primary">Cni-B0416.11</name>
    <name evidence="1" type="synonym">Cnig_chr_X.g22569</name>
    <name evidence="1" type="ORF">B9Z55_022569</name>
</gene>
<accession>A0A2G5SL02</accession>
<dbReference type="AlphaFoldDB" id="A0A2G5SL02"/>
<comment type="caution">
    <text evidence="1">The sequence shown here is derived from an EMBL/GenBank/DDBJ whole genome shotgun (WGS) entry which is preliminary data.</text>
</comment>
<evidence type="ECO:0000313" key="1">
    <source>
        <dbReference type="EMBL" id="PIC15697.1"/>
    </source>
</evidence>
<proteinExistence type="predicted"/>
<evidence type="ECO:0000313" key="2">
    <source>
        <dbReference type="Proteomes" id="UP000230233"/>
    </source>
</evidence>
<dbReference type="EMBL" id="PDUG01000006">
    <property type="protein sequence ID" value="PIC15697.1"/>
    <property type="molecule type" value="Genomic_DNA"/>
</dbReference>
<organism evidence="1 2">
    <name type="scientific">Caenorhabditis nigoni</name>
    <dbReference type="NCBI Taxonomy" id="1611254"/>
    <lineage>
        <taxon>Eukaryota</taxon>
        <taxon>Metazoa</taxon>
        <taxon>Ecdysozoa</taxon>
        <taxon>Nematoda</taxon>
        <taxon>Chromadorea</taxon>
        <taxon>Rhabditida</taxon>
        <taxon>Rhabditina</taxon>
        <taxon>Rhabditomorpha</taxon>
        <taxon>Rhabditoidea</taxon>
        <taxon>Rhabditidae</taxon>
        <taxon>Peloderinae</taxon>
        <taxon>Caenorhabditis</taxon>
    </lineage>
</organism>